<name>A0A7W9WWP3_9BURK</name>
<comment type="caution">
    <text evidence="15">The sequence shown here is derived from an EMBL/GenBank/DDBJ whole genome shotgun (WGS) entry which is preliminary data.</text>
</comment>
<dbReference type="GO" id="GO:0022904">
    <property type="term" value="P:respiratory electron transport chain"/>
    <property type="evidence" value="ECO:0007669"/>
    <property type="project" value="InterPro"/>
</dbReference>
<evidence type="ECO:0000313" key="15">
    <source>
        <dbReference type="EMBL" id="MBB6106752.1"/>
    </source>
</evidence>
<evidence type="ECO:0000256" key="8">
    <source>
        <dbReference type="ARBA" id="ARBA00022982"/>
    </source>
</evidence>
<keyword evidence="11 13" id="KW-0472">Membrane</keyword>
<keyword evidence="8" id="KW-0249">Electron transport</keyword>
<dbReference type="Pfam" id="PF01292">
    <property type="entry name" value="Ni_hydr_CYTB"/>
    <property type="match status" value="1"/>
</dbReference>
<keyword evidence="9 13" id="KW-1133">Transmembrane helix</keyword>
<evidence type="ECO:0000256" key="7">
    <source>
        <dbReference type="ARBA" id="ARBA00022723"/>
    </source>
</evidence>
<evidence type="ECO:0000256" key="2">
    <source>
        <dbReference type="ARBA" id="ARBA00004651"/>
    </source>
</evidence>
<evidence type="ECO:0000256" key="13">
    <source>
        <dbReference type="SAM" id="Phobius"/>
    </source>
</evidence>
<evidence type="ECO:0000256" key="1">
    <source>
        <dbReference type="ARBA" id="ARBA00001970"/>
    </source>
</evidence>
<proteinExistence type="inferred from homology"/>
<keyword evidence="3" id="KW-0813">Transport</keyword>
<feature type="domain" description="Cytochrome b561 bacterial/Ni-hydrogenase" evidence="14">
    <location>
        <begin position="7"/>
        <end position="174"/>
    </location>
</feature>
<dbReference type="AlphaFoldDB" id="A0A7W9WWP3"/>
<keyword evidence="6 13" id="KW-0812">Transmembrane</keyword>
<dbReference type="InterPro" id="IPR011577">
    <property type="entry name" value="Cyt_b561_bac/Ni-Hgenase"/>
</dbReference>
<comment type="similarity">
    <text evidence="12">Belongs to the cytochrome b561 family.</text>
</comment>
<evidence type="ECO:0000256" key="6">
    <source>
        <dbReference type="ARBA" id="ARBA00022692"/>
    </source>
</evidence>
<evidence type="ECO:0000259" key="14">
    <source>
        <dbReference type="Pfam" id="PF01292"/>
    </source>
</evidence>
<keyword evidence="16" id="KW-1185">Reference proteome</keyword>
<dbReference type="GO" id="GO:0009055">
    <property type="term" value="F:electron transfer activity"/>
    <property type="evidence" value="ECO:0007669"/>
    <property type="project" value="InterPro"/>
</dbReference>
<feature type="transmembrane region" description="Helical" evidence="13">
    <location>
        <begin position="12"/>
        <end position="32"/>
    </location>
</feature>
<dbReference type="InterPro" id="IPR052168">
    <property type="entry name" value="Cytochrome_b561_oxidase"/>
</dbReference>
<comment type="cofactor">
    <cofactor evidence="1">
        <name>heme b</name>
        <dbReference type="ChEBI" id="CHEBI:60344"/>
    </cofactor>
</comment>
<dbReference type="GO" id="GO:0046872">
    <property type="term" value="F:metal ion binding"/>
    <property type="evidence" value="ECO:0007669"/>
    <property type="project" value="UniProtKB-KW"/>
</dbReference>
<dbReference type="SUPFAM" id="SSF81342">
    <property type="entry name" value="Transmembrane di-heme cytochromes"/>
    <property type="match status" value="1"/>
</dbReference>
<dbReference type="EMBL" id="JACHBW010000031">
    <property type="protein sequence ID" value="MBB6106752.1"/>
    <property type="molecule type" value="Genomic_DNA"/>
</dbReference>
<dbReference type="GO" id="GO:0020037">
    <property type="term" value="F:heme binding"/>
    <property type="evidence" value="ECO:0007669"/>
    <property type="project" value="TreeGrafter"/>
</dbReference>
<evidence type="ECO:0000313" key="16">
    <source>
        <dbReference type="Proteomes" id="UP000571554"/>
    </source>
</evidence>
<keyword evidence="5" id="KW-0349">Heme</keyword>
<accession>A0A7W9WWP3</accession>
<dbReference type="GO" id="GO:0005886">
    <property type="term" value="C:plasma membrane"/>
    <property type="evidence" value="ECO:0007669"/>
    <property type="project" value="UniProtKB-SubCell"/>
</dbReference>
<feature type="transmembrane region" description="Helical" evidence="13">
    <location>
        <begin position="141"/>
        <end position="164"/>
    </location>
</feature>
<keyword evidence="10" id="KW-0408">Iron</keyword>
<evidence type="ECO:0000256" key="4">
    <source>
        <dbReference type="ARBA" id="ARBA00022475"/>
    </source>
</evidence>
<evidence type="ECO:0000256" key="11">
    <source>
        <dbReference type="ARBA" id="ARBA00023136"/>
    </source>
</evidence>
<evidence type="ECO:0000256" key="5">
    <source>
        <dbReference type="ARBA" id="ARBA00022617"/>
    </source>
</evidence>
<feature type="transmembrane region" description="Helical" evidence="13">
    <location>
        <begin position="86"/>
        <end position="106"/>
    </location>
</feature>
<evidence type="ECO:0000256" key="12">
    <source>
        <dbReference type="ARBA" id="ARBA00037975"/>
    </source>
</evidence>
<dbReference type="Gene3D" id="1.20.950.20">
    <property type="entry name" value="Transmembrane di-heme cytochromes, Chain C"/>
    <property type="match status" value="1"/>
</dbReference>
<keyword evidence="4" id="KW-1003">Cell membrane</keyword>
<evidence type="ECO:0000256" key="10">
    <source>
        <dbReference type="ARBA" id="ARBA00023004"/>
    </source>
</evidence>
<organism evidence="15 16">
    <name type="scientific">Paraburkholderia bannensis</name>
    <dbReference type="NCBI Taxonomy" id="765414"/>
    <lineage>
        <taxon>Bacteria</taxon>
        <taxon>Pseudomonadati</taxon>
        <taxon>Pseudomonadota</taxon>
        <taxon>Betaproteobacteria</taxon>
        <taxon>Burkholderiales</taxon>
        <taxon>Burkholderiaceae</taxon>
        <taxon>Paraburkholderia</taxon>
    </lineage>
</organism>
<dbReference type="RefSeq" id="WP_183732507.1">
    <property type="nucleotide sequence ID" value="NZ_JACHBW010000031.1"/>
</dbReference>
<comment type="subcellular location">
    <subcellularLocation>
        <location evidence="2">Cell membrane</location>
        <topology evidence="2">Multi-pass membrane protein</topology>
    </subcellularLocation>
</comment>
<evidence type="ECO:0000256" key="3">
    <source>
        <dbReference type="ARBA" id="ARBA00022448"/>
    </source>
</evidence>
<reference evidence="15 16" key="1">
    <citation type="submission" date="2020-08" db="EMBL/GenBank/DDBJ databases">
        <title>Above-ground endophytic microbial communities from plants in different locations in the United States.</title>
        <authorList>
            <person name="Frank C."/>
        </authorList>
    </citation>
    <scope>NUCLEOTIDE SEQUENCE [LARGE SCALE GENOMIC DNA]</scope>
    <source>
        <strain evidence="15 16">WP4_2_2</strain>
    </source>
</reference>
<evidence type="ECO:0000256" key="9">
    <source>
        <dbReference type="ARBA" id="ARBA00022989"/>
    </source>
</evidence>
<dbReference type="PANTHER" id="PTHR30529">
    <property type="entry name" value="CYTOCHROME B561"/>
    <property type="match status" value="1"/>
</dbReference>
<feature type="transmembrane region" description="Helical" evidence="13">
    <location>
        <begin position="44"/>
        <end position="65"/>
    </location>
</feature>
<dbReference type="Proteomes" id="UP000571554">
    <property type="component" value="Unassembled WGS sequence"/>
</dbReference>
<gene>
    <name evidence="15" type="ORF">F4827_006628</name>
</gene>
<protein>
    <submittedName>
        <fullName evidence="15">Cytochrome b561</fullName>
    </submittedName>
</protein>
<sequence length="175" mass="19608">MQTTEKYDRVARFLHWLIVLLVCAQFVLGWTMPDVHRDTRPVGLISAHIVVGTALLAAMLCRLAWRLTHRPPPADISRLLRIVSSLTQFALYALLLIVPLLGWINASSRGWAVTLLYAIPLPGLSPAGSTFGHEMGDVHGVLAWALFAFICLHIVGAMMHFFVFRDRIAQRMAPW</sequence>
<dbReference type="PANTHER" id="PTHR30529:SF1">
    <property type="entry name" value="CYTOCHROME B561 HOMOLOG 2"/>
    <property type="match status" value="1"/>
</dbReference>
<keyword evidence="7" id="KW-0479">Metal-binding</keyword>
<dbReference type="InterPro" id="IPR016174">
    <property type="entry name" value="Di-haem_cyt_TM"/>
</dbReference>